<dbReference type="OrthoDB" id="5200039at2759"/>
<dbReference type="AlphaFoldDB" id="A0A6A6B5S3"/>
<reference evidence="3" key="1">
    <citation type="journal article" date="2020" name="Stud. Mycol.">
        <title>101 Dothideomycetes genomes: a test case for predicting lifestyles and emergence of pathogens.</title>
        <authorList>
            <person name="Haridas S."/>
            <person name="Albert R."/>
            <person name="Binder M."/>
            <person name="Bloem J."/>
            <person name="Labutti K."/>
            <person name="Salamov A."/>
            <person name="Andreopoulos B."/>
            <person name="Baker S."/>
            <person name="Barry K."/>
            <person name="Bills G."/>
            <person name="Bluhm B."/>
            <person name="Cannon C."/>
            <person name="Castanera R."/>
            <person name="Culley D."/>
            <person name="Daum C."/>
            <person name="Ezra D."/>
            <person name="Gonzalez J."/>
            <person name="Henrissat B."/>
            <person name="Kuo A."/>
            <person name="Liang C."/>
            <person name="Lipzen A."/>
            <person name="Lutzoni F."/>
            <person name="Magnuson J."/>
            <person name="Mondo S."/>
            <person name="Nolan M."/>
            <person name="Ohm R."/>
            <person name="Pangilinan J."/>
            <person name="Park H.-J."/>
            <person name="Ramirez L."/>
            <person name="Alfaro M."/>
            <person name="Sun H."/>
            <person name="Tritt A."/>
            <person name="Yoshinaga Y."/>
            <person name="Zwiers L.-H."/>
            <person name="Turgeon B."/>
            <person name="Goodwin S."/>
            <person name="Spatafora J."/>
            <person name="Crous P."/>
            <person name="Grigoriev I."/>
        </authorList>
    </citation>
    <scope>NUCLEOTIDE SEQUENCE</scope>
    <source>
        <strain evidence="3">CBS 121167</strain>
    </source>
</reference>
<evidence type="ECO:0008006" key="5">
    <source>
        <dbReference type="Google" id="ProtNLM"/>
    </source>
</evidence>
<protein>
    <recommendedName>
        <fullName evidence="5">Fucose-specific lectin</fullName>
    </recommendedName>
</protein>
<evidence type="ECO:0000256" key="1">
    <source>
        <dbReference type="SAM" id="MobiDB-lite"/>
    </source>
</evidence>
<sequence length="480" mass="52205">MNEAEDKSEQGTMSFGQQRQASSTQPTVAVIADDESWSEDKISFNETNSESTPLRTLTADCPNPPEFYNASEIYPEVVRDGTALPEVIARKHSYSSKENLQTLSADNPTRQKRNRLRFWILVGLLAVVIIATVIGGVVGCTLREKPSTKTKILNTTALASVSYKRADGVSQYRVYFQAESGALWQTVWDSATEKWAASPLKERGVADVAGEPEVKRGTPLAAHVYGSVESEEYEYHLFFLDVSNKIWELVSTNPERMWDFSPKGALKGNYTAAASSNLASYGRQCGQECGNATSVVVWQSSDSEIWLAGYEPGYGWVSFSMNATVEPPPVQGTAIAVVSLGASEGVMSVYVNNGSPTRLRFNITDGWTVDGSLGGSIAPDAALAGLITNYDDANTETADVKVLATRPESSGGILLWQDGKLDTSWLNGNADPPLFSVSNFSAITSNQAGRVYALEETQITEWRWKSSNGSFVRVGYVITN</sequence>
<evidence type="ECO:0000256" key="2">
    <source>
        <dbReference type="SAM" id="Phobius"/>
    </source>
</evidence>
<feature type="region of interest" description="Disordered" evidence="1">
    <location>
        <begin position="1"/>
        <end position="28"/>
    </location>
</feature>
<dbReference type="Proteomes" id="UP000799438">
    <property type="component" value="Unassembled WGS sequence"/>
</dbReference>
<dbReference type="SUPFAM" id="SSF89372">
    <property type="entry name" value="Fucose-specific lectin"/>
    <property type="match status" value="1"/>
</dbReference>
<dbReference type="RefSeq" id="XP_033395182.1">
    <property type="nucleotide sequence ID" value="XM_033547127.1"/>
</dbReference>
<evidence type="ECO:0000313" key="4">
    <source>
        <dbReference type="Proteomes" id="UP000799438"/>
    </source>
</evidence>
<feature type="transmembrane region" description="Helical" evidence="2">
    <location>
        <begin position="118"/>
        <end position="139"/>
    </location>
</feature>
<proteinExistence type="predicted"/>
<keyword evidence="4" id="KW-1185">Reference proteome</keyword>
<keyword evidence="2" id="KW-0812">Transmembrane</keyword>
<name>A0A6A6B5S3_9PEZI</name>
<organism evidence="3 4">
    <name type="scientific">Aplosporella prunicola CBS 121167</name>
    <dbReference type="NCBI Taxonomy" id="1176127"/>
    <lineage>
        <taxon>Eukaryota</taxon>
        <taxon>Fungi</taxon>
        <taxon>Dikarya</taxon>
        <taxon>Ascomycota</taxon>
        <taxon>Pezizomycotina</taxon>
        <taxon>Dothideomycetes</taxon>
        <taxon>Dothideomycetes incertae sedis</taxon>
        <taxon>Botryosphaeriales</taxon>
        <taxon>Aplosporellaceae</taxon>
        <taxon>Aplosporella</taxon>
    </lineage>
</organism>
<keyword evidence="2" id="KW-0472">Membrane</keyword>
<keyword evidence="2" id="KW-1133">Transmembrane helix</keyword>
<dbReference type="EMBL" id="ML995493">
    <property type="protein sequence ID" value="KAF2139469.1"/>
    <property type="molecule type" value="Genomic_DNA"/>
</dbReference>
<dbReference type="Gene3D" id="2.120.10.70">
    <property type="entry name" value="Fucose-specific lectin"/>
    <property type="match status" value="1"/>
</dbReference>
<feature type="compositionally biased region" description="Polar residues" evidence="1">
    <location>
        <begin position="10"/>
        <end position="27"/>
    </location>
</feature>
<gene>
    <name evidence="3" type="ORF">K452DRAFT_77785</name>
</gene>
<accession>A0A6A6B5S3</accession>
<evidence type="ECO:0000313" key="3">
    <source>
        <dbReference type="EMBL" id="KAF2139469.1"/>
    </source>
</evidence>
<dbReference type="GeneID" id="54304634"/>